<dbReference type="PANTHER" id="PTHR43736:SF1">
    <property type="entry name" value="DIHYDRONEOPTERIN TRIPHOSPHATE DIPHOSPHATASE"/>
    <property type="match status" value="1"/>
</dbReference>
<proteinExistence type="inferred from homology"/>
<comment type="similarity">
    <text evidence="1">Belongs to the Nudix hydrolase family.</text>
</comment>
<evidence type="ECO:0000259" key="2">
    <source>
        <dbReference type="PROSITE" id="PS51462"/>
    </source>
</evidence>
<comment type="caution">
    <text evidence="3">The sequence shown here is derived from an EMBL/GenBank/DDBJ whole genome shotgun (WGS) entry which is preliminary data.</text>
</comment>
<dbReference type="Pfam" id="PF00293">
    <property type="entry name" value="NUDIX"/>
    <property type="match status" value="1"/>
</dbReference>
<dbReference type="PROSITE" id="PS51462">
    <property type="entry name" value="NUDIX"/>
    <property type="match status" value="1"/>
</dbReference>
<dbReference type="InterPro" id="IPR015797">
    <property type="entry name" value="NUDIX_hydrolase-like_dom_sf"/>
</dbReference>
<dbReference type="AlphaFoldDB" id="A0A511ZN47"/>
<evidence type="ECO:0000313" key="3">
    <source>
        <dbReference type="EMBL" id="GEN88855.1"/>
    </source>
</evidence>
<evidence type="ECO:0000256" key="1">
    <source>
        <dbReference type="ARBA" id="ARBA00005582"/>
    </source>
</evidence>
<dbReference type="Gene3D" id="3.90.79.10">
    <property type="entry name" value="Nucleoside Triphosphate Pyrophosphohydrolase"/>
    <property type="match status" value="1"/>
</dbReference>
<dbReference type="Proteomes" id="UP000321558">
    <property type="component" value="Unassembled WGS sequence"/>
</dbReference>
<dbReference type="RefSeq" id="WP_147211751.1">
    <property type="nucleotide sequence ID" value="NZ_BJYM01000016.1"/>
</dbReference>
<dbReference type="STRING" id="582851.GCA_900162665_01700"/>
<dbReference type="InterPro" id="IPR000086">
    <property type="entry name" value="NUDIX_hydrolase_dom"/>
</dbReference>
<dbReference type="OrthoDB" id="9787880at2"/>
<accession>A0A511ZN47</accession>
<dbReference type="CDD" id="cd03674">
    <property type="entry name" value="NUDIX_Hydrolase"/>
    <property type="match status" value="1"/>
</dbReference>
<protein>
    <recommendedName>
        <fullName evidence="2">Nudix hydrolase domain-containing protein</fullName>
    </recommendedName>
</protein>
<reference evidence="3 4" key="1">
    <citation type="submission" date="2019-07" db="EMBL/GenBank/DDBJ databases">
        <title>Whole genome shotgun sequence of Oceanobacillus sojae NBRC 105379.</title>
        <authorList>
            <person name="Hosoyama A."/>
            <person name="Uohara A."/>
            <person name="Ohji S."/>
            <person name="Ichikawa N."/>
        </authorList>
    </citation>
    <scope>NUCLEOTIDE SEQUENCE [LARGE SCALE GENOMIC DNA]</scope>
    <source>
        <strain evidence="3 4">NBRC 105379</strain>
    </source>
</reference>
<organism evidence="3 4">
    <name type="scientific">Oceanobacillus sojae</name>
    <dbReference type="NCBI Taxonomy" id="582851"/>
    <lineage>
        <taxon>Bacteria</taxon>
        <taxon>Bacillati</taxon>
        <taxon>Bacillota</taxon>
        <taxon>Bacilli</taxon>
        <taxon>Bacillales</taxon>
        <taxon>Bacillaceae</taxon>
        <taxon>Oceanobacillus</taxon>
    </lineage>
</organism>
<keyword evidence="4" id="KW-1185">Reference proteome</keyword>
<dbReference type="EMBL" id="BJYM01000016">
    <property type="protein sequence ID" value="GEN88855.1"/>
    <property type="molecule type" value="Genomic_DNA"/>
</dbReference>
<name>A0A511ZN47_9BACI</name>
<evidence type="ECO:0000313" key="4">
    <source>
        <dbReference type="Proteomes" id="UP000321558"/>
    </source>
</evidence>
<feature type="domain" description="Nudix hydrolase" evidence="2">
    <location>
        <begin position="49"/>
        <end position="187"/>
    </location>
</feature>
<dbReference type="PANTHER" id="PTHR43736">
    <property type="entry name" value="ADP-RIBOSE PYROPHOSPHATASE"/>
    <property type="match status" value="1"/>
</dbReference>
<sequence length="191" mass="21841">MRISVIANEINKQVENYLSLYPEEQERLAPLIHQLNENKTDIFSRKSLPGHITASAIIIKESNPDYMLMMLHQNLKKWLQPGGHVDPDERPVESAVRELKEETGMDGEVDAAVSLIPLDIDIHTIPANPKKGEGTHQHYDFRYIVKVNTEVILGNIENNKVAWVHIKDIDNNGLKILIEKLRQRKEVKIGE</sequence>
<dbReference type="SUPFAM" id="SSF55811">
    <property type="entry name" value="Nudix"/>
    <property type="match status" value="1"/>
</dbReference>
<gene>
    <name evidence="3" type="ORF">OSO01_35940</name>
</gene>